<dbReference type="GO" id="GO:0003700">
    <property type="term" value="F:DNA-binding transcription factor activity"/>
    <property type="evidence" value="ECO:0007669"/>
    <property type="project" value="InterPro"/>
</dbReference>
<dbReference type="STRING" id="1538553.JT25_010880"/>
<feature type="domain" description="HTH marR-type" evidence="1">
    <location>
        <begin position="14"/>
        <end position="158"/>
    </location>
</feature>
<organism evidence="2 3">
    <name type="scientific">Methylomonas denitrificans</name>
    <dbReference type="NCBI Taxonomy" id="1538553"/>
    <lineage>
        <taxon>Bacteria</taxon>
        <taxon>Pseudomonadati</taxon>
        <taxon>Pseudomonadota</taxon>
        <taxon>Gammaproteobacteria</taxon>
        <taxon>Methylococcales</taxon>
        <taxon>Methylococcaceae</taxon>
        <taxon>Methylomonas</taxon>
    </lineage>
</organism>
<proteinExistence type="predicted"/>
<dbReference type="SMART" id="SM00347">
    <property type="entry name" value="HTH_MARR"/>
    <property type="match status" value="1"/>
</dbReference>
<accession>A0A126T4I3</accession>
<sequence length="160" mass="17931">MVDQISAIDNPPLDETLTPDMREAALRLAIEQFYFGYRAFTVQPDRILAERGLGRVHHRILYFVGRNPRISVNALLGMLSVSKQALNAPLRQLMDMQLVMIDTAMHDKRVRELSLTADGAELEAQLTGTQMQQLQTVFARVGANAEAGWHQVMRSLNAQG</sequence>
<dbReference type="OrthoDB" id="9799368at2"/>
<protein>
    <submittedName>
        <fullName evidence="2">MarR family transcriptional regulator</fullName>
    </submittedName>
</protein>
<dbReference type="AlphaFoldDB" id="A0A126T4I3"/>
<dbReference type="RefSeq" id="WP_052142269.1">
    <property type="nucleotide sequence ID" value="NZ_CP014476.1"/>
</dbReference>
<dbReference type="KEGG" id="mdn:JT25_010880"/>
<reference evidence="2 3" key="1">
    <citation type="journal article" date="2015" name="Environ. Microbiol.">
        <title>Methane oxidation coupled to nitrate reduction under hypoxia by the Gammaproteobacterium Methylomonas denitrificans, sp. nov. type strain FJG1.</title>
        <authorList>
            <person name="Kits K.D."/>
            <person name="Klotz M.G."/>
            <person name="Stein L.Y."/>
        </authorList>
    </citation>
    <scope>NUCLEOTIDE SEQUENCE [LARGE SCALE GENOMIC DNA]</scope>
    <source>
        <strain evidence="2 3">FJG1</strain>
    </source>
</reference>
<evidence type="ECO:0000313" key="2">
    <source>
        <dbReference type="EMBL" id="AMK76986.1"/>
    </source>
</evidence>
<evidence type="ECO:0000313" key="3">
    <source>
        <dbReference type="Proteomes" id="UP000030512"/>
    </source>
</evidence>
<gene>
    <name evidence="2" type="ORF">JT25_010880</name>
</gene>
<dbReference type="Gene3D" id="1.10.10.10">
    <property type="entry name" value="Winged helix-like DNA-binding domain superfamily/Winged helix DNA-binding domain"/>
    <property type="match status" value="1"/>
</dbReference>
<dbReference type="PROSITE" id="PS50995">
    <property type="entry name" value="HTH_MARR_2"/>
    <property type="match status" value="1"/>
</dbReference>
<dbReference type="Pfam" id="PF12802">
    <property type="entry name" value="MarR_2"/>
    <property type="match status" value="1"/>
</dbReference>
<dbReference type="InterPro" id="IPR036388">
    <property type="entry name" value="WH-like_DNA-bd_sf"/>
</dbReference>
<dbReference type="InterPro" id="IPR000835">
    <property type="entry name" value="HTH_MarR-typ"/>
</dbReference>
<dbReference type="InterPro" id="IPR036390">
    <property type="entry name" value="WH_DNA-bd_sf"/>
</dbReference>
<keyword evidence="3" id="KW-1185">Reference proteome</keyword>
<dbReference type="SUPFAM" id="SSF46785">
    <property type="entry name" value="Winged helix' DNA-binding domain"/>
    <property type="match status" value="1"/>
</dbReference>
<evidence type="ECO:0000259" key="1">
    <source>
        <dbReference type="PROSITE" id="PS50995"/>
    </source>
</evidence>
<dbReference type="EMBL" id="CP014476">
    <property type="protein sequence ID" value="AMK76986.1"/>
    <property type="molecule type" value="Genomic_DNA"/>
</dbReference>
<dbReference type="Proteomes" id="UP000030512">
    <property type="component" value="Chromosome"/>
</dbReference>
<name>A0A126T4I3_9GAMM</name>